<evidence type="ECO:0000256" key="5">
    <source>
        <dbReference type="ARBA" id="ARBA00022692"/>
    </source>
</evidence>
<keyword evidence="9" id="KW-0249">Electron transport</keyword>
<keyword evidence="9" id="KW-0679">Respiratory chain</keyword>
<comment type="similarity">
    <text evidence="2 9">Belongs to the complex I subunit 3 family.</text>
</comment>
<name>A0A3Q8GD93_9HEMI</name>
<dbReference type="InterPro" id="IPR038430">
    <property type="entry name" value="NDAH_ubi_oxred_su3_sf"/>
</dbReference>
<comment type="catalytic activity">
    <reaction evidence="8 9">
        <text>a ubiquinone + NADH + 5 H(+)(in) = a ubiquinol + NAD(+) + 4 H(+)(out)</text>
        <dbReference type="Rhea" id="RHEA:29091"/>
        <dbReference type="Rhea" id="RHEA-COMP:9565"/>
        <dbReference type="Rhea" id="RHEA-COMP:9566"/>
        <dbReference type="ChEBI" id="CHEBI:15378"/>
        <dbReference type="ChEBI" id="CHEBI:16389"/>
        <dbReference type="ChEBI" id="CHEBI:17976"/>
        <dbReference type="ChEBI" id="CHEBI:57540"/>
        <dbReference type="ChEBI" id="CHEBI:57945"/>
        <dbReference type="EC" id="7.1.1.2"/>
    </reaction>
</comment>
<evidence type="ECO:0000256" key="1">
    <source>
        <dbReference type="ARBA" id="ARBA00004370"/>
    </source>
</evidence>
<organism evidence="10">
    <name type="scientific">Platypedia putnami</name>
    <dbReference type="NCBI Taxonomy" id="324535"/>
    <lineage>
        <taxon>Eukaryota</taxon>
        <taxon>Metazoa</taxon>
        <taxon>Ecdysozoa</taxon>
        <taxon>Arthropoda</taxon>
        <taxon>Hexapoda</taxon>
        <taxon>Insecta</taxon>
        <taxon>Pterygota</taxon>
        <taxon>Neoptera</taxon>
        <taxon>Paraneoptera</taxon>
        <taxon>Hemiptera</taxon>
        <taxon>Auchenorrhyncha</taxon>
        <taxon>Cicadoidea</taxon>
        <taxon>Cicadidae</taxon>
        <taxon>Tibicininae</taxon>
        <taxon>Platypediini</taxon>
        <taxon>Platypedia</taxon>
    </lineage>
</organism>
<evidence type="ECO:0000313" key="10">
    <source>
        <dbReference type="EMBL" id="AWV84387.1"/>
    </source>
</evidence>
<geneLocation type="mitochondrion" evidence="10"/>
<feature type="transmembrane region" description="Helical" evidence="9">
    <location>
        <begin position="90"/>
        <end position="108"/>
    </location>
</feature>
<reference evidence="10" key="1">
    <citation type="journal article" date="2018" name="J. Hered.">
        <title>One hundred mitochondrial genomes of cicadas.</title>
        <authorList>
            <person name="Lukasik P."/>
            <person name="Chong R.A."/>
            <person name="Nazario K."/>
            <person name="Matsuura Y."/>
            <person name="Bublitz D."/>
            <person name="Campbell M.A."/>
            <person name="Meyer M."/>
            <person name="Van Leuven J.T."/>
            <person name="Pessacq P."/>
            <person name="Veloso C."/>
            <person name="Simon C."/>
            <person name="McCutcheon J.P."/>
        </authorList>
    </citation>
    <scope>NUCLEOTIDE SEQUENCE</scope>
    <source>
        <strain evidence="10">PL1001</strain>
        <tissue evidence="10">Bacteriome</tissue>
    </source>
</reference>
<evidence type="ECO:0000256" key="6">
    <source>
        <dbReference type="ARBA" id="ARBA00022989"/>
    </source>
</evidence>
<sequence length="116" mass="13838">MLMILLYSMMLIMILFLLNIMLFIISKKTVIDREKMSPFECGFDPFSSPRIPFSSHFFLIAVIFLVFDVELVVVMPSIICLWYTNMLSMYLIISFFFLLLILGLFHEWNNKMIDWM</sequence>
<dbReference type="AlphaFoldDB" id="A0A3Q8GD93"/>
<proteinExistence type="inferred from homology"/>
<dbReference type="EMBL" id="MG737809">
    <property type="protein sequence ID" value="AWV84387.1"/>
    <property type="molecule type" value="Genomic_DNA"/>
</dbReference>
<dbReference type="InterPro" id="IPR000440">
    <property type="entry name" value="NADH_UbQ/plastoQ_OxRdtase_su3"/>
</dbReference>
<dbReference type="GO" id="GO:0031966">
    <property type="term" value="C:mitochondrial membrane"/>
    <property type="evidence" value="ECO:0007669"/>
    <property type="project" value="UniProtKB-SubCell"/>
</dbReference>
<dbReference type="GO" id="GO:0030964">
    <property type="term" value="C:NADH dehydrogenase complex"/>
    <property type="evidence" value="ECO:0007669"/>
    <property type="project" value="TreeGrafter"/>
</dbReference>
<feature type="transmembrane region" description="Helical" evidence="9">
    <location>
        <begin position="6"/>
        <end position="26"/>
    </location>
</feature>
<keyword evidence="6 9" id="KW-1133">Transmembrane helix</keyword>
<comment type="function">
    <text evidence="9">Core subunit of the mitochondrial membrane respiratory chain NADH dehydrogenase (Complex I) which catalyzes electron transfer from NADH through the respiratory chain, using ubiquinone as an electron acceptor. Essential for the catalytic activity of complex I.</text>
</comment>
<protein>
    <recommendedName>
        <fullName evidence="3 9">NADH-ubiquinone oxidoreductase chain 3</fullName>
        <ecNumber evidence="9">7.1.1.2</ecNumber>
    </recommendedName>
</protein>
<evidence type="ECO:0000256" key="3">
    <source>
        <dbReference type="ARBA" id="ARBA00021007"/>
    </source>
</evidence>
<comment type="subcellular location">
    <subcellularLocation>
        <location evidence="1">Membrane</location>
    </subcellularLocation>
    <subcellularLocation>
        <location evidence="9">Mitochondrion membrane</location>
        <topology evidence="9">Multi-pass membrane protein</topology>
    </subcellularLocation>
</comment>
<evidence type="ECO:0000256" key="9">
    <source>
        <dbReference type="RuleBase" id="RU003640"/>
    </source>
</evidence>
<feature type="transmembrane region" description="Helical" evidence="9">
    <location>
        <begin position="57"/>
        <end position="84"/>
    </location>
</feature>
<keyword evidence="4 9" id="KW-0813">Transport</keyword>
<evidence type="ECO:0000256" key="7">
    <source>
        <dbReference type="ARBA" id="ARBA00023136"/>
    </source>
</evidence>
<keyword evidence="5 9" id="KW-0812">Transmembrane</keyword>
<dbReference type="PANTHER" id="PTHR11058:SF9">
    <property type="entry name" value="NADH-UBIQUINONE OXIDOREDUCTASE CHAIN 3"/>
    <property type="match status" value="1"/>
</dbReference>
<evidence type="ECO:0000256" key="4">
    <source>
        <dbReference type="ARBA" id="ARBA00022448"/>
    </source>
</evidence>
<dbReference type="Pfam" id="PF00507">
    <property type="entry name" value="Oxidored_q4"/>
    <property type="match status" value="1"/>
</dbReference>
<evidence type="ECO:0000256" key="8">
    <source>
        <dbReference type="ARBA" id="ARBA00049551"/>
    </source>
</evidence>
<dbReference type="GO" id="GO:0008137">
    <property type="term" value="F:NADH dehydrogenase (ubiquinone) activity"/>
    <property type="evidence" value="ECO:0007669"/>
    <property type="project" value="UniProtKB-UniRule"/>
</dbReference>
<dbReference type="EC" id="7.1.1.2" evidence="9"/>
<keyword evidence="9" id="KW-0520">NAD</keyword>
<dbReference type="Gene3D" id="1.20.58.1610">
    <property type="entry name" value="NADH:ubiquinone/plastoquinone oxidoreductase, chain 3"/>
    <property type="match status" value="1"/>
</dbReference>
<evidence type="ECO:0000256" key="2">
    <source>
        <dbReference type="ARBA" id="ARBA00008472"/>
    </source>
</evidence>
<keyword evidence="7 9" id="KW-0472">Membrane</keyword>
<keyword evidence="9" id="KW-0830">Ubiquinone</keyword>
<accession>A0A3Q8GD93</accession>
<dbReference type="PANTHER" id="PTHR11058">
    <property type="entry name" value="NADH-UBIQUINONE OXIDOREDUCTASE CHAIN 3"/>
    <property type="match status" value="1"/>
</dbReference>
<keyword evidence="9 10" id="KW-0496">Mitochondrion</keyword>
<keyword evidence="9" id="KW-1278">Translocase</keyword>
<gene>
    <name evidence="10" type="primary">nad3</name>
</gene>